<evidence type="ECO:0000256" key="5">
    <source>
        <dbReference type="ARBA" id="ARBA00022833"/>
    </source>
</evidence>
<dbReference type="Proteomes" id="UP001501727">
    <property type="component" value="Unassembled WGS sequence"/>
</dbReference>
<evidence type="ECO:0000256" key="7">
    <source>
        <dbReference type="SAM" id="SignalP"/>
    </source>
</evidence>
<proteinExistence type="predicted"/>
<name>A0ABP7N1A6_9GAMM</name>
<keyword evidence="4" id="KW-0378">Hydrolase</keyword>
<dbReference type="PANTHER" id="PTHR22726:SF1">
    <property type="entry name" value="METALLOENDOPEPTIDASE OMA1, MITOCHONDRIAL"/>
    <property type="match status" value="1"/>
</dbReference>
<reference evidence="10" key="1">
    <citation type="journal article" date="2019" name="Int. J. Syst. Evol. Microbiol.">
        <title>The Global Catalogue of Microorganisms (GCM) 10K type strain sequencing project: providing services to taxonomists for standard genome sequencing and annotation.</title>
        <authorList>
            <consortium name="The Broad Institute Genomics Platform"/>
            <consortium name="The Broad Institute Genome Sequencing Center for Infectious Disease"/>
            <person name="Wu L."/>
            <person name="Ma J."/>
        </authorList>
    </citation>
    <scope>NUCLEOTIDE SEQUENCE [LARGE SCALE GENOMIC DNA]</scope>
    <source>
        <strain evidence="10">JCM 16916</strain>
    </source>
</reference>
<keyword evidence="10" id="KW-1185">Reference proteome</keyword>
<accession>A0ABP7N1A6</accession>
<evidence type="ECO:0000256" key="3">
    <source>
        <dbReference type="ARBA" id="ARBA00022723"/>
    </source>
</evidence>
<dbReference type="PANTHER" id="PTHR22726">
    <property type="entry name" value="METALLOENDOPEPTIDASE OMA1"/>
    <property type="match status" value="1"/>
</dbReference>
<sequence length="489" mass="52561">MSAQGRRRGATAGRACVAVVAAMLCCTPATAKLPFLNRHADNSALLAGPPAGQVADATPGDGLLAQRRGYGVIVDATLERQLNDVLHDLQRVLPEAPAPAHVYAMPDTEFRAYSTADGAIFIAMGMLQSLQSRDELAALLGHEYAHILLHHHAKGKGETVSQKLYGVGSLYLGLRGGKSNKITDDLLRKSLFNELALESVQSAVMPAMGRKQEDEADRLAADLLVRAGYNPVAIVSFMDRMVEWEARNEESASARETRTAETTRLVTMSDKSMSLNLDKKMDGLVGIVGDVAAGGLALLRRRHYPASKRAEAVRDYMSSQHGDADRPDERPIPWANDSEVQQLFAGVAAAHATAGALAGQDANEAKALAAKASASPAARSPYVRFITTEAQGRDPEGRTLAALIQELDSPDSVFALHYLVLDTLTRSDPEKALAVLDHSRKALDDPPELLPYSVRLNKKAGHKEAANLYLVKCTAYGDRGLAQACQKEQ</sequence>
<evidence type="ECO:0000256" key="6">
    <source>
        <dbReference type="ARBA" id="ARBA00023049"/>
    </source>
</evidence>
<organism evidence="9 10">
    <name type="scientific">Luteimonas lutimaris</name>
    <dbReference type="NCBI Taxonomy" id="698645"/>
    <lineage>
        <taxon>Bacteria</taxon>
        <taxon>Pseudomonadati</taxon>
        <taxon>Pseudomonadota</taxon>
        <taxon>Gammaproteobacteria</taxon>
        <taxon>Lysobacterales</taxon>
        <taxon>Lysobacteraceae</taxon>
        <taxon>Luteimonas</taxon>
    </lineage>
</organism>
<dbReference type="RefSeq" id="WP_344760726.1">
    <property type="nucleotide sequence ID" value="NZ_BAAAZU010000031.1"/>
</dbReference>
<evidence type="ECO:0000259" key="8">
    <source>
        <dbReference type="Pfam" id="PF01435"/>
    </source>
</evidence>
<feature type="chain" id="PRO_5045084091" description="Peptidase M48 domain-containing protein" evidence="7">
    <location>
        <begin position="32"/>
        <end position="489"/>
    </location>
</feature>
<comment type="cofactor">
    <cofactor evidence="1">
        <name>Zn(2+)</name>
        <dbReference type="ChEBI" id="CHEBI:29105"/>
    </cofactor>
</comment>
<feature type="signal peptide" evidence="7">
    <location>
        <begin position="1"/>
        <end position="31"/>
    </location>
</feature>
<keyword evidence="6" id="KW-0482">Metalloprotease</keyword>
<gene>
    <name evidence="9" type="ORF">GCM10022229_28820</name>
</gene>
<keyword evidence="3" id="KW-0479">Metal-binding</keyword>
<protein>
    <recommendedName>
        <fullName evidence="8">Peptidase M48 domain-containing protein</fullName>
    </recommendedName>
</protein>
<evidence type="ECO:0000256" key="1">
    <source>
        <dbReference type="ARBA" id="ARBA00001947"/>
    </source>
</evidence>
<keyword evidence="5" id="KW-0862">Zinc</keyword>
<evidence type="ECO:0000256" key="4">
    <source>
        <dbReference type="ARBA" id="ARBA00022801"/>
    </source>
</evidence>
<dbReference type="CDD" id="cd07324">
    <property type="entry name" value="M48C_Oma1-like"/>
    <property type="match status" value="1"/>
</dbReference>
<keyword evidence="7" id="KW-0732">Signal</keyword>
<dbReference type="EMBL" id="BAAAZU010000031">
    <property type="protein sequence ID" value="GAA3933262.1"/>
    <property type="molecule type" value="Genomic_DNA"/>
</dbReference>
<dbReference type="InterPro" id="IPR001915">
    <property type="entry name" value="Peptidase_M48"/>
</dbReference>
<evidence type="ECO:0000313" key="10">
    <source>
        <dbReference type="Proteomes" id="UP001501727"/>
    </source>
</evidence>
<comment type="caution">
    <text evidence="9">The sequence shown here is derived from an EMBL/GenBank/DDBJ whole genome shotgun (WGS) entry which is preliminary data.</text>
</comment>
<keyword evidence="2" id="KW-0645">Protease</keyword>
<dbReference type="Pfam" id="PF01435">
    <property type="entry name" value="Peptidase_M48"/>
    <property type="match status" value="1"/>
</dbReference>
<dbReference type="InterPro" id="IPR051156">
    <property type="entry name" value="Mito/Outer_Membr_Metalloprot"/>
</dbReference>
<dbReference type="Gene3D" id="3.30.2010.10">
    <property type="entry name" value="Metalloproteases ('zincins'), catalytic domain"/>
    <property type="match status" value="1"/>
</dbReference>
<evidence type="ECO:0000256" key="2">
    <source>
        <dbReference type="ARBA" id="ARBA00022670"/>
    </source>
</evidence>
<evidence type="ECO:0000313" key="9">
    <source>
        <dbReference type="EMBL" id="GAA3933262.1"/>
    </source>
</evidence>
<feature type="domain" description="Peptidase M48" evidence="8">
    <location>
        <begin position="80"/>
        <end position="272"/>
    </location>
</feature>